<name>A0ACB9KA56_9ASTR</name>
<reference evidence="2" key="1">
    <citation type="journal article" date="2022" name="Mol. Ecol. Resour.">
        <title>The genomes of chicory, endive, great burdock and yacon provide insights into Asteraceae palaeo-polyploidization history and plant inulin production.</title>
        <authorList>
            <person name="Fan W."/>
            <person name="Wang S."/>
            <person name="Wang H."/>
            <person name="Wang A."/>
            <person name="Jiang F."/>
            <person name="Liu H."/>
            <person name="Zhao H."/>
            <person name="Xu D."/>
            <person name="Zhang Y."/>
        </authorList>
    </citation>
    <scope>NUCLEOTIDE SEQUENCE [LARGE SCALE GENOMIC DNA]</scope>
    <source>
        <strain evidence="2">cv. Yunnan</strain>
    </source>
</reference>
<evidence type="ECO:0000313" key="1">
    <source>
        <dbReference type="EMBL" id="KAI3829154.1"/>
    </source>
</evidence>
<proteinExistence type="predicted"/>
<reference evidence="1 2" key="2">
    <citation type="journal article" date="2022" name="Mol. Ecol. Resour.">
        <title>The genomes of chicory, endive, great burdock and yacon provide insights into Asteraceae paleo-polyploidization history and plant inulin production.</title>
        <authorList>
            <person name="Fan W."/>
            <person name="Wang S."/>
            <person name="Wang H."/>
            <person name="Wang A."/>
            <person name="Jiang F."/>
            <person name="Liu H."/>
            <person name="Zhao H."/>
            <person name="Xu D."/>
            <person name="Zhang Y."/>
        </authorList>
    </citation>
    <scope>NUCLEOTIDE SEQUENCE [LARGE SCALE GENOMIC DNA]</scope>
    <source>
        <strain evidence="2">cv. Yunnan</strain>
        <tissue evidence="1">Leaves</tissue>
    </source>
</reference>
<evidence type="ECO:0000313" key="2">
    <source>
        <dbReference type="Proteomes" id="UP001056120"/>
    </source>
</evidence>
<sequence length="181" mass="19143">MVEELSSPTTRGEDEQARVEGTFPWTSDSLQKVIASEALVPGELTAGGGASVSPRKAFQMDPLNNKKDIFYFNSDKGKGNGVAKIGEVESENRSKEDKEFDLNQKAGSEGPPAQPPSADKIGDGSRHGPQSKDQAVEVGNEEESEVIATVVLGKLVGADLQGFDNLVRNLVSGKGNNGVTK</sequence>
<comment type="caution">
    <text evidence="1">The sequence shown here is derived from an EMBL/GenBank/DDBJ whole genome shotgun (WGS) entry which is preliminary data.</text>
</comment>
<protein>
    <submittedName>
        <fullName evidence="1">Uncharacterized protein</fullName>
    </submittedName>
</protein>
<keyword evidence="2" id="KW-1185">Reference proteome</keyword>
<organism evidence="1 2">
    <name type="scientific">Smallanthus sonchifolius</name>
    <dbReference type="NCBI Taxonomy" id="185202"/>
    <lineage>
        <taxon>Eukaryota</taxon>
        <taxon>Viridiplantae</taxon>
        <taxon>Streptophyta</taxon>
        <taxon>Embryophyta</taxon>
        <taxon>Tracheophyta</taxon>
        <taxon>Spermatophyta</taxon>
        <taxon>Magnoliopsida</taxon>
        <taxon>eudicotyledons</taxon>
        <taxon>Gunneridae</taxon>
        <taxon>Pentapetalae</taxon>
        <taxon>asterids</taxon>
        <taxon>campanulids</taxon>
        <taxon>Asterales</taxon>
        <taxon>Asteraceae</taxon>
        <taxon>Asteroideae</taxon>
        <taxon>Heliantheae alliance</taxon>
        <taxon>Millerieae</taxon>
        <taxon>Smallanthus</taxon>
    </lineage>
</organism>
<dbReference type="EMBL" id="CM042018">
    <property type="protein sequence ID" value="KAI3829154.1"/>
    <property type="molecule type" value="Genomic_DNA"/>
</dbReference>
<gene>
    <name evidence="1" type="ORF">L1987_03270</name>
</gene>
<dbReference type="Proteomes" id="UP001056120">
    <property type="component" value="Linkage Group LG01"/>
</dbReference>
<accession>A0ACB9KA56</accession>